<dbReference type="AlphaFoldDB" id="A0A1M7N6J1"/>
<proteinExistence type="predicted"/>
<sequence length="338" mass="39486">MLQTNEDFLNSVSFISENQAEYSILTDLYIRCPQKIFLLELVELSKIKELFSDVVQTINQRYKSYDLRLFVLENSGTVSDSIIESVAGSSLQDEQIINHAIDISQRNDSFVFARTRNALVLLHKGKFDHNFKNIFADKQMLIELEKDRKDIDQLEWVFEEFHLQRKYSKCEYIVSGKINNNVSEQQLRNHLISFLEQKTKLHIVTELCTSKTKDEESVDIGVIDSNNRVAIIEVKFFIKQGYFEDGKKKAYSPKRFKDGYMQLSRYCIHLNKDNYDLHSAFLYMFYAHSKTKNEILEDAKAYLDEYLGVSGGELCSEQFRNHYKGTICDDMLDLKSIV</sequence>
<accession>A0A1M7N6J1</accession>
<keyword evidence="2" id="KW-1185">Reference proteome</keyword>
<dbReference type="EMBL" id="FRCP01000025">
    <property type="protein sequence ID" value="SHM99180.1"/>
    <property type="molecule type" value="Genomic_DNA"/>
</dbReference>
<dbReference type="Proteomes" id="UP000184038">
    <property type="component" value="Unassembled WGS sequence"/>
</dbReference>
<reference evidence="1 2" key="1">
    <citation type="submission" date="2016-11" db="EMBL/GenBank/DDBJ databases">
        <authorList>
            <person name="Jaros S."/>
            <person name="Januszkiewicz K."/>
            <person name="Wedrychowicz H."/>
        </authorList>
    </citation>
    <scope>NUCLEOTIDE SEQUENCE [LARGE SCALE GENOMIC DNA]</scope>
    <source>
        <strain evidence="1 2">DSM 15930</strain>
    </source>
</reference>
<organism evidence="1 2">
    <name type="scientific">Anaerosporobacter mobilis DSM 15930</name>
    <dbReference type="NCBI Taxonomy" id="1120996"/>
    <lineage>
        <taxon>Bacteria</taxon>
        <taxon>Bacillati</taxon>
        <taxon>Bacillota</taxon>
        <taxon>Clostridia</taxon>
        <taxon>Lachnospirales</taxon>
        <taxon>Lachnospiraceae</taxon>
        <taxon>Anaerosporobacter</taxon>
    </lineage>
</organism>
<evidence type="ECO:0000313" key="1">
    <source>
        <dbReference type="EMBL" id="SHM99180.1"/>
    </source>
</evidence>
<dbReference type="RefSeq" id="WP_073291180.1">
    <property type="nucleotide sequence ID" value="NZ_FRCP01000025.1"/>
</dbReference>
<name>A0A1M7N6J1_9FIRM</name>
<gene>
    <name evidence="1" type="ORF">SAMN02746066_04264</name>
</gene>
<dbReference type="STRING" id="1120996.SAMN02746066_04264"/>
<protein>
    <submittedName>
        <fullName evidence="1">Uncharacterized protein</fullName>
    </submittedName>
</protein>
<evidence type="ECO:0000313" key="2">
    <source>
        <dbReference type="Proteomes" id="UP000184038"/>
    </source>
</evidence>